<protein>
    <submittedName>
        <fullName evidence="2">Putative membrane protein</fullName>
    </submittedName>
</protein>
<feature type="transmembrane region" description="Helical" evidence="1">
    <location>
        <begin position="24"/>
        <end position="46"/>
    </location>
</feature>
<dbReference type="OrthoDB" id="9181360at2"/>
<dbReference type="EMBL" id="LN906597">
    <property type="protein sequence ID" value="CUT16892.1"/>
    <property type="molecule type" value="Genomic_DNA"/>
</dbReference>
<dbReference type="Proteomes" id="UP000198651">
    <property type="component" value="Chromosome I"/>
</dbReference>
<keyword evidence="3" id="KW-1185">Reference proteome</keyword>
<keyword evidence="1" id="KW-0472">Membrane</keyword>
<dbReference type="InterPro" id="IPR018643">
    <property type="entry name" value="DUF2069_membrane"/>
</dbReference>
<evidence type="ECO:0000256" key="1">
    <source>
        <dbReference type="SAM" id="Phobius"/>
    </source>
</evidence>
<sequence length="130" mass="14748">MLVARKKIGEDNQKTLFGLTKPSSYSFCLVSATLLAVHCILWESVIAPIRPHHFWLSLKSVPVILALFFLRKRSVRSFQATTLLVWLYVFEGLSRLFSDVSPISKMCAIAEIFLSLSIFVFCIAVIRLPE</sequence>
<reference evidence="3" key="1">
    <citation type="submission" date="2015-11" db="EMBL/GenBank/DDBJ databases">
        <authorList>
            <person name="Seth-Smith H.M.B."/>
        </authorList>
    </citation>
    <scope>NUCLEOTIDE SEQUENCE [LARGE SCALE GENOMIC DNA]</scope>
    <source>
        <strain evidence="3">2013Ark11</strain>
    </source>
</reference>
<name>A0A0S4M1N0_9BURK</name>
<dbReference type="AlphaFoldDB" id="A0A0S4M1N0"/>
<feature type="transmembrane region" description="Helical" evidence="1">
    <location>
        <begin position="52"/>
        <end position="70"/>
    </location>
</feature>
<accession>A0A0S4M1N0</accession>
<feature type="transmembrane region" description="Helical" evidence="1">
    <location>
        <begin position="77"/>
        <end position="97"/>
    </location>
</feature>
<dbReference type="STRING" id="1561003.Ark11_0031"/>
<evidence type="ECO:0000313" key="2">
    <source>
        <dbReference type="EMBL" id="CUT16892.1"/>
    </source>
</evidence>
<gene>
    <name evidence="2" type="ORF">Ark11_0031</name>
</gene>
<organism evidence="2 3">
    <name type="scientific">Candidatus Ichthyocystis hellenicum</name>
    <dbReference type="NCBI Taxonomy" id="1561003"/>
    <lineage>
        <taxon>Bacteria</taxon>
        <taxon>Pseudomonadati</taxon>
        <taxon>Pseudomonadota</taxon>
        <taxon>Betaproteobacteria</taxon>
        <taxon>Burkholderiales</taxon>
        <taxon>Candidatus Ichthyocystis</taxon>
    </lineage>
</organism>
<dbReference type="Pfam" id="PF09842">
    <property type="entry name" value="DUF2069"/>
    <property type="match status" value="1"/>
</dbReference>
<feature type="transmembrane region" description="Helical" evidence="1">
    <location>
        <begin position="103"/>
        <end position="126"/>
    </location>
</feature>
<proteinExistence type="predicted"/>
<dbReference type="RefSeq" id="WP_092342404.1">
    <property type="nucleotide sequence ID" value="NZ_FLSL01000084.1"/>
</dbReference>
<keyword evidence="1" id="KW-0812">Transmembrane</keyword>
<evidence type="ECO:0000313" key="3">
    <source>
        <dbReference type="Proteomes" id="UP000198651"/>
    </source>
</evidence>
<keyword evidence="1" id="KW-1133">Transmembrane helix</keyword>